<sequence>MPLKNFQNNALLKRAYDTFDKKEKTILSDNISSLNICLRTCINDKRAGHSYNELTGVATDQHLLKCIRSLIISINEAVNNNQKIKLTVFDDRSDNASLKKINDLLNIAKCDWEIIETKNTGQGSSLHEHFSFARGKNSLFYFCEDDYLHTVSAINEMINFYKDIYEETSAHLLIHPQEHELIYSQINYPSYILEGKHRRWRTISHATHTFFTHSSIVGKHWKYFDNTKYVGHKEKRQLGSEKQTTDKLFNHIPGFSPIPAVAVHLQSQDSLPPFFDWKEIWNNI</sequence>
<name>A0A382MIE9_9ZZZZ</name>
<evidence type="ECO:0000313" key="2">
    <source>
        <dbReference type="EMBL" id="SVC48410.1"/>
    </source>
</evidence>
<accession>A0A382MIE9</accession>
<dbReference type="AlphaFoldDB" id="A0A382MIE9"/>
<dbReference type="SUPFAM" id="SSF53448">
    <property type="entry name" value="Nucleotide-diphospho-sugar transferases"/>
    <property type="match status" value="1"/>
</dbReference>
<protein>
    <recommendedName>
        <fullName evidence="1">Glycosyltransferase 2-like domain-containing protein</fullName>
    </recommendedName>
</protein>
<dbReference type="InterPro" id="IPR029044">
    <property type="entry name" value="Nucleotide-diphossugar_trans"/>
</dbReference>
<dbReference type="EMBL" id="UINC01093743">
    <property type="protein sequence ID" value="SVC48410.1"/>
    <property type="molecule type" value="Genomic_DNA"/>
</dbReference>
<organism evidence="2">
    <name type="scientific">marine metagenome</name>
    <dbReference type="NCBI Taxonomy" id="408172"/>
    <lineage>
        <taxon>unclassified sequences</taxon>
        <taxon>metagenomes</taxon>
        <taxon>ecological metagenomes</taxon>
    </lineage>
</organism>
<reference evidence="2" key="1">
    <citation type="submission" date="2018-05" db="EMBL/GenBank/DDBJ databases">
        <authorList>
            <person name="Lanie J.A."/>
            <person name="Ng W.-L."/>
            <person name="Kazmierczak K.M."/>
            <person name="Andrzejewski T.M."/>
            <person name="Davidsen T.M."/>
            <person name="Wayne K.J."/>
            <person name="Tettelin H."/>
            <person name="Glass J.I."/>
            <person name="Rusch D."/>
            <person name="Podicherti R."/>
            <person name="Tsui H.-C.T."/>
            <person name="Winkler M.E."/>
        </authorList>
    </citation>
    <scope>NUCLEOTIDE SEQUENCE</scope>
</reference>
<feature type="domain" description="Glycosyltransferase 2-like" evidence="1">
    <location>
        <begin position="60"/>
        <end position="211"/>
    </location>
</feature>
<dbReference type="Pfam" id="PF00535">
    <property type="entry name" value="Glycos_transf_2"/>
    <property type="match status" value="1"/>
</dbReference>
<evidence type="ECO:0000259" key="1">
    <source>
        <dbReference type="Pfam" id="PF00535"/>
    </source>
</evidence>
<dbReference type="InterPro" id="IPR001173">
    <property type="entry name" value="Glyco_trans_2-like"/>
</dbReference>
<proteinExistence type="predicted"/>
<gene>
    <name evidence="2" type="ORF">METZ01_LOCUS301264</name>
</gene>